<evidence type="ECO:0000256" key="4">
    <source>
        <dbReference type="ARBA" id="ARBA00022475"/>
    </source>
</evidence>
<dbReference type="InterPro" id="IPR058781">
    <property type="entry name" value="HH_AprE-like"/>
</dbReference>
<proteinExistence type="inferred from homology"/>
<dbReference type="EMBL" id="JBFRYC010000005">
    <property type="protein sequence ID" value="MEX1662051.1"/>
    <property type="molecule type" value="Genomic_DNA"/>
</dbReference>
<accession>A0ABV3TKE5</accession>
<dbReference type="Gene3D" id="2.40.30.170">
    <property type="match status" value="1"/>
</dbReference>
<keyword evidence="4 9" id="KW-1003">Cell membrane</keyword>
<dbReference type="NCBIfam" id="TIGR01843">
    <property type="entry name" value="type_I_hlyD"/>
    <property type="match status" value="1"/>
</dbReference>
<evidence type="ECO:0000256" key="8">
    <source>
        <dbReference type="ARBA" id="ARBA00023136"/>
    </source>
</evidence>
<dbReference type="Gene3D" id="2.40.50.100">
    <property type="match status" value="1"/>
</dbReference>
<feature type="coiled-coil region" evidence="10">
    <location>
        <begin position="221"/>
        <end position="270"/>
    </location>
</feature>
<keyword evidence="7 9" id="KW-1133">Transmembrane helix</keyword>
<evidence type="ECO:0000256" key="3">
    <source>
        <dbReference type="ARBA" id="ARBA00022448"/>
    </source>
</evidence>
<dbReference type="InterPro" id="IPR010129">
    <property type="entry name" value="T1SS_HlyD"/>
</dbReference>
<evidence type="ECO:0000259" key="11">
    <source>
        <dbReference type="Pfam" id="PF25994"/>
    </source>
</evidence>
<keyword evidence="5 9" id="KW-0997">Cell inner membrane</keyword>
<evidence type="ECO:0000259" key="12">
    <source>
        <dbReference type="Pfam" id="PF26002"/>
    </source>
</evidence>
<dbReference type="SUPFAM" id="SSF111369">
    <property type="entry name" value="HlyD-like secretion proteins"/>
    <property type="match status" value="1"/>
</dbReference>
<reference evidence="13 14" key="1">
    <citation type="journal article" date="2011" name="Int. J. Syst. Evol. Microbiol.">
        <title>Zhongshania antarctica gen. nov., sp. nov. and Zhongshania guokunii sp. nov., gammaproteobacteria respectively isolated from coastal attached (fast) ice and surface seawater of the Antarctic.</title>
        <authorList>
            <person name="Li H.J."/>
            <person name="Zhang X.Y."/>
            <person name="Chen C.X."/>
            <person name="Zhang Y.J."/>
            <person name="Gao Z.M."/>
            <person name="Yu Y."/>
            <person name="Chen X.L."/>
            <person name="Chen B."/>
            <person name="Zhang Y.Z."/>
        </authorList>
    </citation>
    <scope>NUCLEOTIDE SEQUENCE [LARGE SCALE GENOMIC DNA]</scope>
    <source>
        <strain evidence="13 14">15-R06ZXC-3</strain>
    </source>
</reference>
<evidence type="ECO:0000256" key="9">
    <source>
        <dbReference type="RuleBase" id="RU365093"/>
    </source>
</evidence>
<evidence type="ECO:0000256" key="5">
    <source>
        <dbReference type="ARBA" id="ARBA00022519"/>
    </source>
</evidence>
<evidence type="ECO:0000256" key="7">
    <source>
        <dbReference type="ARBA" id="ARBA00022989"/>
    </source>
</evidence>
<comment type="subcellular location">
    <subcellularLocation>
        <location evidence="1 9">Cell inner membrane</location>
        <topology evidence="1 9">Single-pass membrane protein</topology>
    </subcellularLocation>
</comment>
<evidence type="ECO:0000256" key="2">
    <source>
        <dbReference type="ARBA" id="ARBA00009477"/>
    </source>
</evidence>
<dbReference type="RefSeq" id="WP_368391928.1">
    <property type="nucleotide sequence ID" value="NZ_JBFRYC010000005.1"/>
</dbReference>
<dbReference type="PANTHER" id="PTHR30386">
    <property type="entry name" value="MEMBRANE FUSION SUBUNIT OF EMRAB-TOLC MULTIDRUG EFFLUX PUMP"/>
    <property type="match status" value="1"/>
</dbReference>
<dbReference type="PANTHER" id="PTHR30386:SF17">
    <property type="entry name" value="ALKALINE PROTEASE SECRETION PROTEIN APRE"/>
    <property type="match status" value="1"/>
</dbReference>
<evidence type="ECO:0000256" key="10">
    <source>
        <dbReference type="SAM" id="Coils"/>
    </source>
</evidence>
<keyword evidence="8 9" id="KW-0472">Membrane</keyword>
<evidence type="ECO:0000313" key="14">
    <source>
        <dbReference type="Proteomes" id="UP001557465"/>
    </source>
</evidence>
<protein>
    <recommendedName>
        <fullName evidence="9">Membrane fusion protein (MFP) family protein</fullName>
    </recommendedName>
</protein>
<dbReference type="PRINTS" id="PR01490">
    <property type="entry name" value="RTXTOXIND"/>
</dbReference>
<dbReference type="Pfam" id="PF26002">
    <property type="entry name" value="Beta-barrel_AprE"/>
    <property type="match status" value="1"/>
</dbReference>
<keyword evidence="3 9" id="KW-0813">Transport</keyword>
<keyword evidence="10" id="KW-0175">Coiled coil</keyword>
<feature type="domain" description="AprE-like beta-barrel" evidence="12">
    <location>
        <begin position="320"/>
        <end position="408"/>
    </location>
</feature>
<dbReference type="Pfam" id="PF25994">
    <property type="entry name" value="HH_AprE"/>
    <property type="match status" value="1"/>
</dbReference>
<name>A0ABV3TKE5_9RHOB</name>
<keyword evidence="6 9" id="KW-0812">Transmembrane</keyword>
<dbReference type="Proteomes" id="UP001557465">
    <property type="component" value="Unassembled WGS sequence"/>
</dbReference>
<organism evidence="13 14">
    <name type="scientific">Thioclava arctica</name>
    <dbReference type="NCBI Taxonomy" id="3238301"/>
    <lineage>
        <taxon>Bacteria</taxon>
        <taxon>Pseudomonadati</taxon>
        <taxon>Pseudomonadota</taxon>
        <taxon>Alphaproteobacteria</taxon>
        <taxon>Rhodobacterales</taxon>
        <taxon>Paracoccaceae</taxon>
        <taxon>Thioclava</taxon>
    </lineage>
</organism>
<feature type="transmembrane region" description="Helical" evidence="9">
    <location>
        <begin position="12"/>
        <end position="30"/>
    </location>
</feature>
<evidence type="ECO:0000256" key="1">
    <source>
        <dbReference type="ARBA" id="ARBA00004377"/>
    </source>
</evidence>
<gene>
    <name evidence="13" type="ORF">AB4874_10370</name>
</gene>
<comment type="caution">
    <text evidence="13">The sequence shown here is derived from an EMBL/GenBank/DDBJ whole genome shotgun (WGS) entry which is preliminary data.</text>
</comment>
<evidence type="ECO:0000256" key="6">
    <source>
        <dbReference type="ARBA" id="ARBA00022692"/>
    </source>
</evidence>
<dbReference type="InterPro" id="IPR058982">
    <property type="entry name" value="Beta-barrel_AprE"/>
</dbReference>
<sequence length="431" mass="48392">MTRDWSPAKFLILGILTWVIGLGGSLWWAIVTDINGAVVTTGRIAFKAHTQILQHPDGGLVAEIHVQNGDHVEQGTPLIRLDGTELEAQRALLRNDLYNTLAQIDMRRAVTNDQSTLLYQPELLKVADKTPMVSRLLRAENHQVAARRKTFEQTRAQWRERKKQTEALIEGYTHQLEARNRQLALISQELSDQVSLYERGLTQASHVLALRREIANLEGGIGEIEAAIAKAHSQIAEYEIERLHDEAVRHQEIEEEIRVFEQDAIQLREKLRLIRIKLGRLVIRAPMTGRVLSLNVHTIGGVVAPGRDVISIVPQGQQLHFEVKIDPRQIDRIRPGLTAAITFPNFNTRTTPLFTATVRAISADTISDAQTGAHFYTAVLTLSRESNAALQPLGAKPGMPFEAFIATRSRSLASILIKPFTDYFFRAMRDD</sequence>
<dbReference type="InterPro" id="IPR050739">
    <property type="entry name" value="MFP"/>
</dbReference>
<keyword evidence="14" id="KW-1185">Reference proteome</keyword>
<evidence type="ECO:0000313" key="13">
    <source>
        <dbReference type="EMBL" id="MEX1662051.1"/>
    </source>
</evidence>
<comment type="similarity">
    <text evidence="2 9">Belongs to the membrane fusion protein (MFP) (TC 8.A.1) family.</text>
</comment>
<feature type="domain" description="AprE-like long alpha-helical hairpin" evidence="11">
    <location>
        <begin position="87"/>
        <end position="272"/>
    </location>
</feature>